<dbReference type="RefSeq" id="WP_344775574.1">
    <property type="nucleotide sequence ID" value="NZ_BAABAH010000007.1"/>
</dbReference>
<proteinExistence type="predicted"/>
<protein>
    <submittedName>
        <fullName evidence="6">GntR family transcriptional regulator</fullName>
    </submittedName>
</protein>
<evidence type="ECO:0000256" key="1">
    <source>
        <dbReference type="ARBA" id="ARBA00022898"/>
    </source>
</evidence>
<dbReference type="Pfam" id="PF00392">
    <property type="entry name" value="GntR"/>
    <property type="match status" value="1"/>
</dbReference>
<feature type="domain" description="HTH gntR-type" evidence="5">
    <location>
        <begin position="10"/>
        <end position="78"/>
    </location>
</feature>
<keyword evidence="4" id="KW-0804">Transcription</keyword>
<evidence type="ECO:0000313" key="7">
    <source>
        <dbReference type="Proteomes" id="UP001501821"/>
    </source>
</evidence>
<evidence type="ECO:0000259" key="5">
    <source>
        <dbReference type="PROSITE" id="PS50949"/>
    </source>
</evidence>
<dbReference type="InterPro" id="IPR036388">
    <property type="entry name" value="WH-like_DNA-bd_sf"/>
</dbReference>
<dbReference type="InterPro" id="IPR051446">
    <property type="entry name" value="HTH_trans_reg/aminotransferase"/>
</dbReference>
<keyword evidence="1" id="KW-0663">Pyridoxal phosphate</keyword>
<dbReference type="PROSITE" id="PS50949">
    <property type="entry name" value="HTH_GNTR"/>
    <property type="match status" value="1"/>
</dbReference>
<keyword evidence="2" id="KW-0805">Transcription regulation</keyword>
<dbReference type="EMBL" id="BAABAH010000007">
    <property type="protein sequence ID" value="GAA3821124.1"/>
    <property type="molecule type" value="Genomic_DNA"/>
</dbReference>
<dbReference type="InterPro" id="IPR000524">
    <property type="entry name" value="Tscrpt_reg_HTH_GntR"/>
</dbReference>
<dbReference type="SUPFAM" id="SSF46785">
    <property type="entry name" value="Winged helix' DNA-binding domain"/>
    <property type="match status" value="1"/>
</dbReference>
<evidence type="ECO:0000313" key="6">
    <source>
        <dbReference type="EMBL" id="GAA3821124.1"/>
    </source>
</evidence>
<dbReference type="PANTHER" id="PTHR46577">
    <property type="entry name" value="HTH-TYPE TRANSCRIPTIONAL REGULATORY PROTEIN GABR"/>
    <property type="match status" value="1"/>
</dbReference>
<sequence length="115" mass="12609">MITVDPNAAEPPYEQIRAGFVALIDRGELRPGDRLPTVRQLAQDLGVAANTVARAYRELEETGRIDTRGRSGSFVAGRGVDREARAAARAYADRVRELGLDPAEALRLVQRLLEP</sequence>
<comment type="caution">
    <text evidence="6">The sequence shown here is derived from an EMBL/GenBank/DDBJ whole genome shotgun (WGS) entry which is preliminary data.</text>
</comment>
<accession>A0ABP7IL10</accession>
<dbReference type="InterPro" id="IPR036390">
    <property type="entry name" value="WH_DNA-bd_sf"/>
</dbReference>
<name>A0ABP7IL10_9ACTN</name>
<dbReference type="SMART" id="SM00345">
    <property type="entry name" value="HTH_GNTR"/>
    <property type="match status" value="1"/>
</dbReference>
<keyword evidence="7" id="KW-1185">Reference proteome</keyword>
<dbReference type="Proteomes" id="UP001501821">
    <property type="component" value="Unassembled WGS sequence"/>
</dbReference>
<organism evidence="6 7">
    <name type="scientific">Nocardioides panacisoli</name>
    <dbReference type="NCBI Taxonomy" id="627624"/>
    <lineage>
        <taxon>Bacteria</taxon>
        <taxon>Bacillati</taxon>
        <taxon>Actinomycetota</taxon>
        <taxon>Actinomycetes</taxon>
        <taxon>Propionibacteriales</taxon>
        <taxon>Nocardioidaceae</taxon>
        <taxon>Nocardioides</taxon>
    </lineage>
</organism>
<evidence type="ECO:0000256" key="4">
    <source>
        <dbReference type="ARBA" id="ARBA00023163"/>
    </source>
</evidence>
<keyword evidence="3" id="KW-0238">DNA-binding</keyword>
<dbReference type="Gene3D" id="1.10.10.10">
    <property type="entry name" value="Winged helix-like DNA-binding domain superfamily/Winged helix DNA-binding domain"/>
    <property type="match status" value="1"/>
</dbReference>
<reference evidence="7" key="1">
    <citation type="journal article" date="2019" name="Int. J. Syst. Evol. Microbiol.">
        <title>The Global Catalogue of Microorganisms (GCM) 10K type strain sequencing project: providing services to taxonomists for standard genome sequencing and annotation.</title>
        <authorList>
            <consortium name="The Broad Institute Genomics Platform"/>
            <consortium name="The Broad Institute Genome Sequencing Center for Infectious Disease"/>
            <person name="Wu L."/>
            <person name="Ma J."/>
        </authorList>
    </citation>
    <scope>NUCLEOTIDE SEQUENCE [LARGE SCALE GENOMIC DNA]</scope>
    <source>
        <strain evidence="7">JCM 16953</strain>
    </source>
</reference>
<dbReference type="CDD" id="cd07377">
    <property type="entry name" value="WHTH_GntR"/>
    <property type="match status" value="1"/>
</dbReference>
<evidence type="ECO:0000256" key="3">
    <source>
        <dbReference type="ARBA" id="ARBA00023125"/>
    </source>
</evidence>
<dbReference type="PANTHER" id="PTHR46577:SF1">
    <property type="entry name" value="HTH-TYPE TRANSCRIPTIONAL REGULATORY PROTEIN GABR"/>
    <property type="match status" value="1"/>
</dbReference>
<gene>
    <name evidence="6" type="ORF">GCM10022242_23500</name>
</gene>
<evidence type="ECO:0000256" key="2">
    <source>
        <dbReference type="ARBA" id="ARBA00023015"/>
    </source>
</evidence>